<dbReference type="InterPro" id="IPR050091">
    <property type="entry name" value="PKS_NRPS_Biosynth_Enz"/>
</dbReference>
<dbReference type="Gene3D" id="3.30.70.250">
    <property type="entry name" value="Malonyl-CoA ACP transacylase, ACP-binding"/>
    <property type="match status" value="1"/>
</dbReference>
<evidence type="ECO:0000256" key="1">
    <source>
        <dbReference type="ARBA" id="ARBA00022679"/>
    </source>
</evidence>
<dbReference type="SUPFAM" id="SSF52151">
    <property type="entry name" value="FabD/lysophospholipase-like"/>
    <property type="match status" value="1"/>
</dbReference>
<dbReference type="PANTHER" id="PTHR43775">
    <property type="entry name" value="FATTY ACID SYNTHASE"/>
    <property type="match status" value="1"/>
</dbReference>
<proteinExistence type="predicted"/>
<keyword evidence="5" id="KW-1185">Reference proteome</keyword>
<keyword evidence="2" id="KW-0012">Acyltransferase</keyword>
<dbReference type="SMART" id="SM00827">
    <property type="entry name" value="PKS_AT"/>
    <property type="match status" value="1"/>
</dbReference>
<reference evidence="4 5" key="1">
    <citation type="submission" date="2016-07" db="EMBL/GenBank/DDBJ databases">
        <title>Complete genome sequence of the Lentzea guizhouensis DHS C013.</title>
        <authorList>
            <person name="Cao C."/>
        </authorList>
    </citation>
    <scope>NUCLEOTIDE SEQUENCE [LARGE SCALE GENOMIC DNA]</scope>
    <source>
        <strain evidence="4 5">DHS C013</strain>
    </source>
</reference>
<dbReference type="EMBL" id="CP016793">
    <property type="protein sequence ID" value="ANZ40534.1"/>
    <property type="molecule type" value="Genomic_DNA"/>
</dbReference>
<accession>A0A1B2HS36</accession>
<evidence type="ECO:0000313" key="4">
    <source>
        <dbReference type="EMBL" id="ANZ40534.1"/>
    </source>
</evidence>
<name>A0A1B2HS36_9PSEU</name>
<dbReference type="GO" id="GO:0004312">
    <property type="term" value="F:fatty acid synthase activity"/>
    <property type="evidence" value="ECO:0007669"/>
    <property type="project" value="TreeGrafter"/>
</dbReference>
<dbReference type="STRING" id="1586287.BBK82_35550"/>
<dbReference type="SUPFAM" id="SSF55048">
    <property type="entry name" value="Probable ACP-binding domain of malonyl-CoA ACP transacylase"/>
    <property type="match status" value="1"/>
</dbReference>
<dbReference type="InterPro" id="IPR016035">
    <property type="entry name" value="Acyl_Trfase/lysoPLipase"/>
</dbReference>
<dbReference type="InterPro" id="IPR014043">
    <property type="entry name" value="Acyl_transferase_dom"/>
</dbReference>
<sequence length="432" mass="45501">MLTLSASSPDALESLTDRVCARLPGLGDDEFAALADELRAEPAAPWRRVLVETGADAAARRLGRRDPGRVLTTTARPGRPVVWMFSGVGDHYPYLAAGLYLGLPAFREHLDTCLALLRRDHDLDLHQVLHPGGAEAAAAQRRTPDLAAVFDRRAGTEEIHRTEVAQPLVFAVQYALARAVGSLGFTPSALLDYSVGELVAATVAGVFTLEDALRLVVTRARLIADLPPGGMLAVAAPVGDVESRLGDGVVVAAIDSPVLTVLSGPPDPLAATGDALTGAGIAVRRLPTEHAFHSTTMTPVVKPLRAAVAAATLRRPRVPLLSNTSGSWLDPGAATSPDYWARHVTSTIRFADNLAEAWALGSPVLGSPVLVELGPGRTLSQLAAAHPGRPPDGLVVRTLPGAFERTPDRTVLLEATGRLWAAGIEPEWPRLG</sequence>
<dbReference type="GO" id="GO:0006633">
    <property type="term" value="P:fatty acid biosynthetic process"/>
    <property type="evidence" value="ECO:0007669"/>
    <property type="project" value="TreeGrafter"/>
</dbReference>
<dbReference type="PANTHER" id="PTHR43775:SF51">
    <property type="entry name" value="INACTIVE PHENOLPHTHIOCEROL SYNTHESIS POLYKETIDE SYNTHASE TYPE I PKS1-RELATED"/>
    <property type="match status" value="1"/>
</dbReference>
<dbReference type="Pfam" id="PF00698">
    <property type="entry name" value="Acyl_transf_1"/>
    <property type="match status" value="1"/>
</dbReference>
<gene>
    <name evidence="4" type="ORF">BBK82_35550</name>
</gene>
<dbReference type="Gene3D" id="3.30.70.3290">
    <property type="match status" value="1"/>
</dbReference>
<organism evidence="4 5">
    <name type="scientific">Lentzea guizhouensis</name>
    <dbReference type="NCBI Taxonomy" id="1586287"/>
    <lineage>
        <taxon>Bacteria</taxon>
        <taxon>Bacillati</taxon>
        <taxon>Actinomycetota</taxon>
        <taxon>Actinomycetes</taxon>
        <taxon>Pseudonocardiales</taxon>
        <taxon>Pseudonocardiaceae</taxon>
        <taxon>Lentzea</taxon>
    </lineage>
</organism>
<dbReference type="KEGG" id="led:BBK82_35550"/>
<dbReference type="AlphaFoldDB" id="A0A1B2HS36"/>
<keyword evidence="1" id="KW-0808">Transferase</keyword>
<evidence type="ECO:0000256" key="2">
    <source>
        <dbReference type="ARBA" id="ARBA00023315"/>
    </source>
</evidence>
<dbReference type="Gene3D" id="3.40.366.10">
    <property type="entry name" value="Malonyl-Coenzyme A Acyl Carrier Protein, domain 2"/>
    <property type="match status" value="1"/>
</dbReference>
<feature type="domain" description="Malonyl-CoA:ACP transacylase (MAT)" evidence="3">
    <location>
        <begin position="84"/>
        <end position="403"/>
    </location>
</feature>
<dbReference type="Proteomes" id="UP000093053">
    <property type="component" value="Chromosome"/>
</dbReference>
<evidence type="ECO:0000259" key="3">
    <source>
        <dbReference type="SMART" id="SM00827"/>
    </source>
</evidence>
<dbReference type="InterPro" id="IPR016036">
    <property type="entry name" value="Malonyl_transacylase_ACP-bd"/>
</dbReference>
<evidence type="ECO:0000313" key="5">
    <source>
        <dbReference type="Proteomes" id="UP000093053"/>
    </source>
</evidence>
<dbReference type="InterPro" id="IPR001227">
    <property type="entry name" value="Ac_transferase_dom_sf"/>
</dbReference>
<protein>
    <recommendedName>
        <fullName evidence="3">Malonyl-CoA:ACP transacylase (MAT) domain-containing protein</fullName>
    </recommendedName>
</protein>